<evidence type="ECO:0000256" key="2">
    <source>
        <dbReference type="ARBA" id="ARBA00011977"/>
    </source>
</evidence>
<evidence type="ECO:0000256" key="4">
    <source>
        <dbReference type="ARBA" id="ARBA00022679"/>
    </source>
</evidence>
<evidence type="ECO:0000313" key="8">
    <source>
        <dbReference type="Proteomes" id="UP001634007"/>
    </source>
</evidence>
<evidence type="ECO:0000256" key="6">
    <source>
        <dbReference type="ARBA" id="ARBA00022694"/>
    </source>
</evidence>
<dbReference type="EC" id="2.1.1.33" evidence="2"/>
<dbReference type="SUPFAM" id="SSF53335">
    <property type="entry name" value="S-adenosyl-L-methionine-dependent methyltransferases"/>
    <property type="match status" value="1"/>
</dbReference>
<keyword evidence="8" id="KW-1185">Reference proteome</keyword>
<evidence type="ECO:0000256" key="1">
    <source>
        <dbReference type="ARBA" id="ARBA00000142"/>
    </source>
</evidence>
<dbReference type="InterPro" id="IPR029063">
    <property type="entry name" value="SAM-dependent_MTases_sf"/>
</dbReference>
<keyword evidence="4" id="KW-0808">Transferase</keyword>
<keyword evidence="6" id="KW-0819">tRNA processing</keyword>
<dbReference type="PANTHER" id="PTHR23417:SF16">
    <property type="entry name" value="TRNA (GUANINE-N(7)-)-METHYLTRANSFERASE"/>
    <property type="match status" value="1"/>
</dbReference>
<accession>A0ABD3J4L3</accession>
<dbReference type="Pfam" id="PF02390">
    <property type="entry name" value="Methyltransf_4"/>
    <property type="match status" value="1"/>
</dbReference>
<proteinExistence type="predicted"/>
<evidence type="ECO:0000256" key="5">
    <source>
        <dbReference type="ARBA" id="ARBA00022691"/>
    </source>
</evidence>
<dbReference type="Proteomes" id="UP001634007">
    <property type="component" value="Unassembled WGS sequence"/>
</dbReference>
<dbReference type="PANTHER" id="PTHR23417">
    <property type="entry name" value="3-DEOXY-D-MANNO-OCTULOSONIC-ACID TRANSFERASE/TRNA GUANINE-N 7 - -METHYLTRANSFERASE"/>
    <property type="match status" value="1"/>
</dbReference>
<dbReference type="AlphaFoldDB" id="A0ABD3J4L3"/>
<comment type="catalytic activity">
    <reaction evidence="1">
        <text>guanosine(46) in tRNA + S-adenosyl-L-methionine = N(7)-methylguanosine(46) in tRNA + S-adenosyl-L-homocysteine</text>
        <dbReference type="Rhea" id="RHEA:42708"/>
        <dbReference type="Rhea" id="RHEA-COMP:10188"/>
        <dbReference type="Rhea" id="RHEA-COMP:10189"/>
        <dbReference type="ChEBI" id="CHEBI:57856"/>
        <dbReference type="ChEBI" id="CHEBI:59789"/>
        <dbReference type="ChEBI" id="CHEBI:74269"/>
        <dbReference type="ChEBI" id="CHEBI:74480"/>
        <dbReference type="EC" id="2.1.1.33"/>
    </reaction>
</comment>
<reference evidence="7 8" key="1">
    <citation type="submission" date="2024-11" db="EMBL/GenBank/DDBJ databases">
        <title>Chromosome-level genome assembly of Eucalyptus globulus Labill. provides insights into its genome evolution.</title>
        <authorList>
            <person name="Li X."/>
        </authorList>
    </citation>
    <scope>NUCLEOTIDE SEQUENCE [LARGE SCALE GENOMIC DNA]</scope>
    <source>
        <strain evidence="7">CL2024</strain>
        <tissue evidence="7">Fresh tender leaves</tissue>
    </source>
</reference>
<sequence>MIERETTSTFNKLTGSPRKRFYRARAHSNPLKIQFADIGCGFGGQLVALSTLFPDKLTIEEWQLTKTFFPFPDPHFKEKNEYAYTLAVGGIIYTITDVEELGEWMKGYLENHPMFEALTEEELMNDPVVKLLTRATEEGQKVARISGKKFNLHWLQSFDKVFIAFKFSCCNFLGACIFYFRSH</sequence>
<keyword evidence="5" id="KW-0949">S-adenosyl-L-methionine</keyword>
<dbReference type="InterPro" id="IPR003358">
    <property type="entry name" value="tRNA_(Gua-N-7)_MeTrfase_Trmb"/>
</dbReference>
<dbReference type="EMBL" id="JBJKBG010000009">
    <property type="protein sequence ID" value="KAL3721409.1"/>
    <property type="molecule type" value="Genomic_DNA"/>
</dbReference>
<protein>
    <recommendedName>
        <fullName evidence="2">tRNA (guanine(46)-N(7))-methyltransferase</fullName>
        <ecNumber evidence="2">2.1.1.33</ecNumber>
    </recommendedName>
</protein>
<evidence type="ECO:0000256" key="3">
    <source>
        <dbReference type="ARBA" id="ARBA00022603"/>
    </source>
</evidence>
<evidence type="ECO:0000313" key="7">
    <source>
        <dbReference type="EMBL" id="KAL3721409.1"/>
    </source>
</evidence>
<comment type="caution">
    <text evidence="7">The sequence shown here is derived from an EMBL/GenBank/DDBJ whole genome shotgun (WGS) entry which is preliminary data.</text>
</comment>
<dbReference type="PROSITE" id="PS51625">
    <property type="entry name" value="SAM_MT_TRMB"/>
    <property type="match status" value="1"/>
</dbReference>
<organism evidence="7 8">
    <name type="scientific">Eucalyptus globulus</name>
    <name type="common">Tasmanian blue gum</name>
    <dbReference type="NCBI Taxonomy" id="34317"/>
    <lineage>
        <taxon>Eukaryota</taxon>
        <taxon>Viridiplantae</taxon>
        <taxon>Streptophyta</taxon>
        <taxon>Embryophyta</taxon>
        <taxon>Tracheophyta</taxon>
        <taxon>Spermatophyta</taxon>
        <taxon>Magnoliopsida</taxon>
        <taxon>eudicotyledons</taxon>
        <taxon>Gunneridae</taxon>
        <taxon>Pentapetalae</taxon>
        <taxon>rosids</taxon>
        <taxon>malvids</taxon>
        <taxon>Myrtales</taxon>
        <taxon>Myrtaceae</taxon>
        <taxon>Myrtoideae</taxon>
        <taxon>Eucalypteae</taxon>
        <taxon>Eucalyptus</taxon>
    </lineage>
</organism>
<dbReference type="Gene3D" id="3.40.50.150">
    <property type="entry name" value="Vaccinia Virus protein VP39"/>
    <property type="match status" value="1"/>
</dbReference>
<gene>
    <name evidence="7" type="ORF">ACJRO7_033840</name>
</gene>
<dbReference type="GO" id="GO:0008176">
    <property type="term" value="F:tRNA (guanine(46)-N7)-methyltransferase activity"/>
    <property type="evidence" value="ECO:0007669"/>
    <property type="project" value="UniProtKB-EC"/>
</dbReference>
<keyword evidence="3" id="KW-0489">Methyltransferase</keyword>
<name>A0ABD3J4L3_EUCGL</name>